<dbReference type="Proteomes" id="UP000276133">
    <property type="component" value="Unassembled WGS sequence"/>
</dbReference>
<keyword evidence="1" id="KW-0812">Transmembrane</keyword>
<evidence type="ECO:0000313" key="2">
    <source>
        <dbReference type="EMBL" id="RMZ93570.1"/>
    </source>
</evidence>
<sequence length="161" mass="19026">SSLLLIVPLNAVLQENFFTKAFENTLLNSRVFFPISFDLFNSVIRSKIKNKQLGANGYFNQYSYEIASFFVFDYLDVRNVSDVVNERKMLFELFNSYSNLFVFRSIEKKIVKQSPDFYKCDQANFAKNEQENCLWQKSLSYGQKKELWNFLIENNNKLNVL</sequence>
<feature type="non-terminal residue" evidence="2">
    <location>
        <position position="1"/>
    </location>
</feature>
<evidence type="ECO:0000256" key="1">
    <source>
        <dbReference type="RuleBase" id="RU364016"/>
    </source>
</evidence>
<name>A0A3M7P400_BRAPC</name>
<comment type="subcellular location">
    <subcellularLocation>
        <location evidence="1">Golgi apparatus</location>
        <location evidence="1">Golgi stack membrane</location>
        <topology evidence="1">Single-pass type II membrane protein</topology>
    </subcellularLocation>
</comment>
<keyword evidence="3" id="KW-1185">Reference proteome</keyword>
<protein>
    <recommendedName>
        <fullName evidence="1">Hexosyltransferase</fullName>
        <ecNumber evidence="1">2.4.1.-</ecNumber>
    </recommendedName>
</protein>
<dbReference type="EMBL" id="REGN01013703">
    <property type="protein sequence ID" value="RMZ93570.1"/>
    <property type="molecule type" value="Genomic_DNA"/>
</dbReference>
<dbReference type="GO" id="GO:0008376">
    <property type="term" value="F:acetylgalactosaminyltransferase activity"/>
    <property type="evidence" value="ECO:0007669"/>
    <property type="project" value="InterPro"/>
</dbReference>
<dbReference type="InterPro" id="IPR008428">
    <property type="entry name" value="Chond_GalNAc"/>
</dbReference>
<keyword evidence="1" id="KW-0808">Transferase</keyword>
<organism evidence="2 3">
    <name type="scientific">Brachionus plicatilis</name>
    <name type="common">Marine rotifer</name>
    <name type="synonym">Brachionus muelleri</name>
    <dbReference type="NCBI Taxonomy" id="10195"/>
    <lineage>
        <taxon>Eukaryota</taxon>
        <taxon>Metazoa</taxon>
        <taxon>Spiralia</taxon>
        <taxon>Gnathifera</taxon>
        <taxon>Rotifera</taxon>
        <taxon>Eurotatoria</taxon>
        <taxon>Monogononta</taxon>
        <taxon>Pseudotrocha</taxon>
        <taxon>Ploima</taxon>
        <taxon>Brachionidae</taxon>
        <taxon>Brachionus</taxon>
    </lineage>
</organism>
<keyword evidence="1" id="KW-0333">Golgi apparatus</keyword>
<dbReference type="Pfam" id="PF05679">
    <property type="entry name" value="CHGN"/>
    <property type="match status" value="1"/>
</dbReference>
<gene>
    <name evidence="2" type="ORF">BpHYR1_049684</name>
</gene>
<keyword evidence="1" id="KW-0735">Signal-anchor</keyword>
<comment type="similarity">
    <text evidence="1">Belongs to the chondroitin N-acetylgalactosaminyltransferase family.</text>
</comment>
<comment type="caution">
    <text evidence="2">The sequence shown here is derived from an EMBL/GenBank/DDBJ whole genome shotgun (WGS) entry which is preliminary data.</text>
</comment>
<dbReference type="AlphaFoldDB" id="A0A3M7P400"/>
<dbReference type="EC" id="2.4.1.-" evidence="1"/>
<accession>A0A3M7P400</accession>
<dbReference type="OrthoDB" id="9985088at2759"/>
<proteinExistence type="inferred from homology"/>
<dbReference type="GO" id="GO:0032580">
    <property type="term" value="C:Golgi cisterna membrane"/>
    <property type="evidence" value="ECO:0007669"/>
    <property type="project" value="UniProtKB-SubCell"/>
</dbReference>
<evidence type="ECO:0000313" key="3">
    <source>
        <dbReference type="Proteomes" id="UP000276133"/>
    </source>
</evidence>
<reference evidence="2 3" key="1">
    <citation type="journal article" date="2018" name="Sci. Rep.">
        <title>Genomic signatures of local adaptation to the degree of environmental predictability in rotifers.</title>
        <authorList>
            <person name="Franch-Gras L."/>
            <person name="Hahn C."/>
            <person name="Garcia-Roger E.M."/>
            <person name="Carmona M.J."/>
            <person name="Serra M."/>
            <person name="Gomez A."/>
        </authorList>
    </citation>
    <scope>NUCLEOTIDE SEQUENCE [LARGE SCALE GENOMIC DNA]</scope>
    <source>
        <strain evidence="2">HYR1</strain>
    </source>
</reference>